<dbReference type="OMA" id="IDDYNDM"/>
<keyword evidence="1" id="KW-0808">Transferase</keyword>
<dbReference type="OrthoDB" id="439993at2759"/>
<dbReference type="PaxDb" id="3218-PP1S359_27V6.1"/>
<dbReference type="AlphaFoldDB" id="A0A2K1JDJ2"/>
<dbReference type="Gramene" id="Pp3c15_17540V3.1">
    <property type="protein sequence ID" value="Pp3c15_17540V3.1"/>
    <property type="gene ID" value="Pp3c15_17540"/>
</dbReference>
<evidence type="ECO:0000313" key="7">
    <source>
        <dbReference type="Proteomes" id="UP000006727"/>
    </source>
</evidence>
<dbReference type="PANTHER" id="PTHR34375">
    <property type="entry name" value="GATA ZINC FINGER PROTEIN-RELATED"/>
    <property type="match status" value="1"/>
</dbReference>
<dbReference type="EnsemblPlants" id="Pp3c15_17540V3.3">
    <property type="protein sequence ID" value="Pp3c15_17540V3.3"/>
    <property type="gene ID" value="Pp3c15_17540"/>
</dbReference>
<evidence type="ECO:0000256" key="2">
    <source>
        <dbReference type="ARBA" id="ARBA00023315"/>
    </source>
</evidence>
<dbReference type="SUPFAM" id="SSF52777">
    <property type="entry name" value="CoA-dependent acyltransferases"/>
    <property type="match status" value="2"/>
</dbReference>
<gene>
    <name evidence="6" type="primary">LOC112292436</name>
    <name evidence="5" type="ORF">PHYPA_019869</name>
</gene>
<name>A0A2K1JDJ2_PHYPA</name>
<dbReference type="Gramene" id="Pp3c15_17540V3.3">
    <property type="protein sequence ID" value="Pp3c15_17540V3.3"/>
    <property type="gene ID" value="Pp3c15_17540"/>
</dbReference>
<evidence type="ECO:0000259" key="4">
    <source>
        <dbReference type="Pfam" id="PF16911"/>
    </source>
</evidence>
<dbReference type="RefSeq" id="XP_024396691.1">
    <property type="nucleotide sequence ID" value="XM_024540923.2"/>
</dbReference>
<dbReference type="PANTHER" id="PTHR34375:SF2">
    <property type="entry name" value="GATA ZINC FINGER PROTEIN"/>
    <property type="match status" value="1"/>
</dbReference>
<dbReference type="Gene3D" id="3.30.559.30">
    <property type="entry name" value="Nonribosomal peptide synthetase, condensation domain"/>
    <property type="match status" value="1"/>
</dbReference>
<dbReference type="EMBL" id="ABEU02000015">
    <property type="protein sequence ID" value="PNR39590.1"/>
    <property type="molecule type" value="Genomic_DNA"/>
</dbReference>
<dbReference type="RefSeq" id="XP_024396690.1">
    <property type="nucleotide sequence ID" value="XM_024540922.2"/>
</dbReference>
<reference evidence="5 7" key="2">
    <citation type="journal article" date="2018" name="Plant J.">
        <title>The Physcomitrella patens chromosome-scale assembly reveals moss genome structure and evolution.</title>
        <authorList>
            <person name="Lang D."/>
            <person name="Ullrich K.K."/>
            <person name="Murat F."/>
            <person name="Fuchs J."/>
            <person name="Jenkins J."/>
            <person name="Haas F.B."/>
            <person name="Piednoel M."/>
            <person name="Gundlach H."/>
            <person name="Van Bel M."/>
            <person name="Meyberg R."/>
            <person name="Vives C."/>
            <person name="Morata J."/>
            <person name="Symeonidi A."/>
            <person name="Hiss M."/>
            <person name="Muchero W."/>
            <person name="Kamisugi Y."/>
            <person name="Saleh O."/>
            <person name="Blanc G."/>
            <person name="Decker E.L."/>
            <person name="van Gessel N."/>
            <person name="Grimwood J."/>
            <person name="Hayes R.D."/>
            <person name="Graham S.W."/>
            <person name="Gunter L.E."/>
            <person name="McDaniel S.F."/>
            <person name="Hoernstein S.N.W."/>
            <person name="Larsson A."/>
            <person name="Li F.W."/>
            <person name="Perroud P.F."/>
            <person name="Phillips J."/>
            <person name="Ranjan P."/>
            <person name="Rokshar D.S."/>
            <person name="Rothfels C.J."/>
            <person name="Schneider L."/>
            <person name="Shu S."/>
            <person name="Stevenson D.W."/>
            <person name="Thummler F."/>
            <person name="Tillich M."/>
            <person name="Villarreal Aguilar J.C."/>
            <person name="Widiez T."/>
            <person name="Wong G.K."/>
            <person name="Wymore A."/>
            <person name="Zhang Y."/>
            <person name="Zimmer A.D."/>
            <person name="Quatrano R.S."/>
            <person name="Mayer K.F.X."/>
            <person name="Goodstein D."/>
            <person name="Casacuberta J.M."/>
            <person name="Vandepoele K."/>
            <person name="Reski R."/>
            <person name="Cuming A.C."/>
            <person name="Tuskan G.A."/>
            <person name="Maumus F."/>
            <person name="Salse J."/>
            <person name="Schmutz J."/>
            <person name="Rensing S.A."/>
        </authorList>
    </citation>
    <scope>NUCLEOTIDE SEQUENCE [LARGE SCALE GENOMIC DNA]</scope>
    <source>
        <strain evidence="6 7">cv. Gransden 2004</strain>
    </source>
</reference>
<keyword evidence="7" id="KW-1185">Reference proteome</keyword>
<dbReference type="Proteomes" id="UP000006727">
    <property type="component" value="Chromosome 15"/>
</dbReference>
<feature type="domain" description="Phthiocerol/phthiodiolone dimycocerosyl transferase C-terminal" evidence="4">
    <location>
        <begin position="324"/>
        <end position="432"/>
    </location>
</feature>
<evidence type="ECO:0000313" key="6">
    <source>
        <dbReference type="EnsemblPlants" id="Pp3c15_17540V3.1"/>
    </source>
</evidence>
<dbReference type="EnsemblPlants" id="Pp3c15_17540V3.1">
    <property type="protein sequence ID" value="Pp3c15_17540V3.1"/>
    <property type="gene ID" value="Pp3c15_17540"/>
</dbReference>
<feature type="region of interest" description="Disordered" evidence="3">
    <location>
        <begin position="137"/>
        <end position="163"/>
    </location>
</feature>
<dbReference type="GeneID" id="112292436"/>
<dbReference type="FunCoup" id="A0A2K1JDJ2">
    <property type="interactions" value="1742"/>
</dbReference>
<organism evidence="5">
    <name type="scientific">Physcomitrium patens</name>
    <name type="common">Spreading-leaved earth moss</name>
    <name type="synonym">Physcomitrella patens</name>
    <dbReference type="NCBI Taxonomy" id="3218"/>
    <lineage>
        <taxon>Eukaryota</taxon>
        <taxon>Viridiplantae</taxon>
        <taxon>Streptophyta</taxon>
        <taxon>Embryophyta</taxon>
        <taxon>Bryophyta</taxon>
        <taxon>Bryophytina</taxon>
        <taxon>Bryopsida</taxon>
        <taxon>Funariidae</taxon>
        <taxon>Funariales</taxon>
        <taxon>Funariaceae</taxon>
        <taxon>Physcomitrium</taxon>
    </lineage>
</organism>
<dbReference type="InterPro" id="IPR031641">
    <property type="entry name" value="PapA_C"/>
</dbReference>
<dbReference type="Gene3D" id="3.30.559.10">
    <property type="entry name" value="Chloramphenicol acetyltransferase-like domain"/>
    <property type="match status" value="1"/>
</dbReference>
<protein>
    <recommendedName>
        <fullName evidence="4">Phthiocerol/phthiodiolone dimycocerosyl transferase C-terminal domain-containing protein</fullName>
    </recommendedName>
</protein>
<dbReference type="STRING" id="3218.A0A2K1JDJ2"/>
<keyword evidence="2" id="KW-0012">Acyltransferase</keyword>
<evidence type="ECO:0000256" key="3">
    <source>
        <dbReference type="SAM" id="MobiDB-lite"/>
    </source>
</evidence>
<reference evidence="6" key="3">
    <citation type="submission" date="2020-12" db="UniProtKB">
        <authorList>
            <consortium name="EnsemblPlants"/>
        </authorList>
    </citation>
    <scope>IDENTIFICATION</scope>
</reference>
<reference evidence="5 7" key="1">
    <citation type="journal article" date="2008" name="Science">
        <title>The Physcomitrella genome reveals evolutionary insights into the conquest of land by plants.</title>
        <authorList>
            <person name="Rensing S."/>
            <person name="Lang D."/>
            <person name="Zimmer A."/>
            <person name="Terry A."/>
            <person name="Salamov A."/>
            <person name="Shapiro H."/>
            <person name="Nishiyama T."/>
            <person name="Perroud P.-F."/>
            <person name="Lindquist E."/>
            <person name="Kamisugi Y."/>
            <person name="Tanahashi T."/>
            <person name="Sakakibara K."/>
            <person name="Fujita T."/>
            <person name="Oishi K."/>
            <person name="Shin-I T."/>
            <person name="Kuroki Y."/>
            <person name="Toyoda A."/>
            <person name="Suzuki Y."/>
            <person name="Hashimoto A."/>
            <person name="Yamaguchi K."/>
            <person name="Sugano A."/>
            <person name="Kohara Y."/>
            <person name="Fujiyama A."/>
            <person name="Anterola A."/>
            <person name="Aoki S."/>
            <person name="Ashton N."/>
            <person name="Barbazuk W.B."/>
            <person name="Barker E."/>
            <person name="Bennetzen J."/>
            <person name="Bezanilla M."/>
            <person name="Blankenship R."/>
            <person name="Cho S.H."/>
            <person name="Dutcher S."/>
            <person name="Estelle M."/>
            <person name="Fawcett J.A."/>
            <person name="Gundlach H."/>
            <person name="Hanada K."/>
            <person name="Heyl A."/>
            <person name="Hicks K.A."/>
            <person name="Hugh J."/>
            <person name="Lohr M."/>
            <person name="Mayer K."/>
            <person name="Melkozernov A."/>
            <person name="Murata T."/>
            <person name="Nelson D."/>
            <person name="Pils B."/>
            <person name="Prigge M."/>
            <person name="Reiss B."/>
            <person name="Renner T."/>
            <person name="Rombauts S."/>
            <person name="Rushton P."/>
            <person name="Sanderfoot A."/>
            <person name="Schween G."/>
            <person name="Shiu S.-H."/>
            <person name="Stueber K."/>
            <person name="Theodoulou F.L."/>
            <person name="Tu H."/>
            <person name="Van de Peer Y."/>
            <person name="Verrier P.J."/>
            <person name="Waters E."/>
            <person name="Wood A."/>
            <person name="Yang L."/>
            <person name="Cove D."/>
            <person name="Cuming A."/>
            <person name="Hasebe M."/>
            <person name="Lucas S."/>
            <person name="Mishler D.B."/>
            <person name="Reski R."/>
            <person name="Grigoriev I."/>
            <person name="Quatrano R.S."/>
            <person name="Boore J.L."/>
        </authorList>
    </citation>
    <scope>NUCLEOTIDE SEQUENCE [LARGE SCALE GENOMIC DNA]</scope>
    <source>
        <strain evidence="6 7">cv. Gransden 2004</strain>
    </source>
</reference>
<dbReference type="EnsemblPlants" id="Pp3c15_17540V3.2">
    <property type="protein sequence ID" value="Pp3c15_17540V3.2"/>
    <property type="gene ID" value="Pp3c15_17540"/>
</dbReference>
<proteinExistence type="predicted"/>
<sequence length="545" mass="60516">MSVETLQSSDALLPEQQRICSDYEQTVNGSSSLDCQNDEEVSLKGPYDRLLGDTEHNWCRAVSVGTGITVLGFLFRRLLNPLTLQAAIDIVQIQHPRLRSQLIWIHGRPAFQVCNKPIVKVEVVNQQDESQIVEDVSDDTVPMPSEKANSDMRDEDPHLISDSSEECDEKGWVKFVEEELNINIWPEREHCLQPVQLFVVRLYLLSENRSAMILRIHTAACDRVSASTVSADILKALSNVSKRELAASDVSQEVEEEIPQLMQQDSGLEDTNTGPDLLSVEDTIPPGKANKPFWAHGIDLLGYSLGSRRHALLPFQDPDSPRRTGLIRSSLSFDHTQALLQACNEAKASLYGALCAAGLKAAAATKNLGGRGEHYAVISLVDCRRFLEPAISDNTVGFYHSALMLTHHLNEKVEFWELAKRCSGSLDNAMNNRKHFTDMGDLNYLMYQAISRPNLTPSGSLRTSLLVTFRDSMTDELGDLATALDIEDFVGCSSVHGVGPSLAIFDTICKGELHCANVFPTPLHSRQQMQAYVDTMMSYLVEFLP</sequence>
<dbReference type="KEGG" id="ppp:112292436"/>
<accession>A0A2K1JDJ2</accession>
<evidence type="ECO:0000256" key="1">
    <source>
        <dbReference type="ARBA" id="ARBA00022679"/>
    </source>
</evidence>
<evidence type="ECO:0000313" key="5">
    <source>
        <dbReference type="EMBL" id="PNR39590.1"/>
    </source>
</evidence>
<feature type="compositionally biased region" description="Basic and acidic residues" evidence="3">
    <location>
        <begin position="148"/>
        <end position="159"/>
    </location>
</feature>
<dbReference type="Pfam" id="PF16911">
    <property type="entry name" value="PapA_C"/>
    <property type="match status" value="1"/>
</dbReference>
<dbReference type="Gramene" id="Pp3c15_17540V3.2">
    <property type="protein sequence ID" value="Pp3c15_17540V3.2"/>
    <property type="gene ID" value="Pp3c15_17540"/>
</dbReference>
<dbReference type="InterPro" id="IPR023213">
    <property type="entry name" value="CAT-like_dom_sf"/>
</dbReference>
<dbReference type="GO" id="GO:0016746">
    <property type="term" value="F:acyltransferase activity"/>
    <property type="evidence" value="ECO:0007669"/>
    <property type="project" value="UniProtKB-KW"/>
</dbReference>